<evidence type="ECO:0000313" key="3">
    <source>
        <dbReference type="EMBL" id="MFC4735863.1"/>
    </source>
</evidence>
<evidence type="ECO:0000313" key="4">
    <source>
        <dbReference type="Proteomes" id="UP001595896"/>
    </source>
</evidence>
<dbReference type="SUPFAM" id="SSF51556">
    <property type="entry name" value="Metallo-dependent hydrolases"/>
    <property type="match status" value="1"/>
</dbReference>
<reference evidence="4" key="1">
    <citation type="journal article" date="2019" name="Int. J. Syst. Evol. Microbiol.">
        <title>The Global Catalogue of Microorganisms (GCM) 10K type strain sequencing project: providing services to taxonomists for standard genome sequencing and annotation.</title>
        <authorList>
            <consortium name="The Broad Institute Genomics Platform"/>
            <consortium name="The Broad Institute Genome Sequencing Center for Infectious Disease"/>
            <person name="Wu L."/>
            <person name="Ma J."/>
        </authorList>
    </citation>
    <scope>NUCLEOTIDE SEQUENCE [LARGE SCALE GENOMIC DNA]</scope>
    <source>
        <strain evidence="4">JCM 12165</strain>
    </source>
</reference>
<protein>
    <submittedName>
        <fullName evidence="3">Amidohydrolase</fullName>
    </submittedName>
</protein>
<feature type="domain" description="Amidohydrolase-related" evidence="2">
    <location>
        <begin position="52"/>
        <end position="400"/>
    </location>
</feature>
<evidence type="ECO:0000259" key="2">
    <source>
        <dbReference type="Pfam" id="PF01979"/>
    </source>
</evidence>
<dbReference type="Pfam" id="PF01979">
    <property type="entry name" value="Amidohydro_1"/>
    <property type="match status" value="1"/>
</dbReference>
<dbReference type="Gene3D" id="2.30.40.10">
    <property type="entry name" value="Urease, subunit C, domain 1"/>
    <property type="match status" value="1"/>
</dbReference>
<keyword evidence="1" id="KW-0378">Hydrolase</keyword>
<dbReference type="InterPro" id="IPR032466">
    <property type="entry name" value="Metal_Hydrolase"/>
</dbReference>
<dbReference type="RefSeq" id="WP_377908500.1">
    <property type="nucleotide sequence ID" value="NZ_JBHSGK010000003.1"/>
</dbReference>
<gene>
    <name evidence="3" type="ORF">ACFO4L_04615</name>
</gene>
<proteinExistence type="predicted"/>
<dbReference type="InterPro" id="IPR050287">
    <property type="entry name" value="MTA/SAH_deaminase"/>
</dbReference>
<sequence>MKATVIKNGILLTPGQPAEKKDIRIEGTSITRIEPDLEPLDEDHVVDAAGRLVTPGFVNTHTHTGSTLLRGAGGGLPLQEWLKNVMWPAEGQFTSDTVRAASNLAMAEMIRSGTTMFMDMYHLDMLHLAERVTEVGMKAVLGRGMIALDGRWTERLKESETLIQAIEADTSGLVQAAVSPHALYTCPPDFIYKAAELADQYDVVRHTHMSETASEVSDHLAKHGITPCRHLYELGFLTPQTVLAHAVHVTEEDTILLQESGASISHNPRSNLKLGSGIAPISRMLEADIRIGIGTDSAASNNRLSVLSDMQTAAILHTGAEENSTAVQPADWLRAAWRTGASMLGFSNTGELKTGKAADIVLLRTDRLHMSPDLEQRAEDHLLYAAESSDVTDVWCNGRALMREGTLLTIDEEKVRAEAESEWRKIAESTS</sequence>
<dbReference type="SUPFAM" id="SSF51338">
    <property type="entry name" value="Composite domain of metallo-dependent hydrolases"/>
    <property type="match status" value="1"/>
</dbReference>
<dbReference type="InterPro" id="IPR006680">
    <property type="entry name" value="Amidohydro-rel"/>
</dbReference>
<dbReference type="InterPro" id="IPR011059">
    <property type="entry name" value="Metal-dep_hydrolase_composite"/>
</dbReference>
<evidence type="ECO:0000256" key="1">
    <source>
        <dbReference type="ARBA" id="ARBA00022801"/>
    </source>
</evidence>
<dbReference type="CDD" id="cd01298">
    <property type="entry name" value="ATZ_TRZ_like"/>
    <property type="match status" value="1"/>
</dbReference>
<dbReference type="Proteomes" id="UP001595896">
    <property type="component" value="Unassembled WGS sequence"/>
</dbReference>
<comment type="caution">
    <text evidence="3">The sequence shown here is derived from an EMBL/GenBank/DDBJ whole genome shotgun (WGS) entry which is preliminary data.</text>
</comment>
<dbReference type="PANTHER" id="PTHR43794">
    <property type="entry name" value="AMINOHYDROLASE SSNA-RELATED"/>
    <property type="match status" value="1"/>
</dbReference>
<organism evidence="3 4">
    <name type="scientific">Bacillus daqingensis</name>
    <dbReference type="NCBI Taxonomy" id="872396"/>
    <lineage>
        <taxon>Bacteria</taxon>
        <taxon>Bacillati</taxon>
        <taxon>Bacillota</taxon>
        <taxon>Bacilli</taxon>
        <taxon>Bacillales</taxon>
        <taxon>Bacillaceae</taxon>
        <taxon>Bacillus</taxon>
    </lineage>
</organism>
<dbReference type="PANTHER" id="PTHR43794:SF11">
    <property type="entry name" value="AMIDOHYDROLASE-RELATED DOMAIN-CONTAINING PROTEIN"/>
    <property type="match status" value="1"/>
</dbReference>
<dbReference type="EMBL" id="JBHSGK010000003">
    <property type="protein sequence ID" value="MFC4735863.1"/>
    <property type="molecule type" value="Genomic_DNA"/>
</dbReference>
<dbReference type="Gene3D" id="3.20.20.140">
    <property type="entry name" value="Metal-dependent hydrolases"/>
    <property type="match status" value="1"/>
</dbReference>
<keyword evidence="4" id="KW-1185">Reference proteome</keyword>
<name>A0ABV9NR21_9BACI</name>
<accession>A0ABV9NR21</accession>